<name>A0A9D6V4B2_9BACT</name>
<dbReference type="Proteomes" id="UP000807825">
    <property type="component" value="Unassembled WGS sequence"/>
</dbReference>
<dbReference type="GO" id="GO:0005829">
    <property type="term" value="C:cytosol"/>
    <property type="evidence" value="ECO:0007669"/>
    <property type="project" value="TreeGrafter"/>
</dbReference>
<dbReference type="Gene3D" id="1.10.1240.10">
    <property type="entry name" value="Methionine synthase domain"/>
    <property type="match status" value="1"/>
</dbReference>
<feature type="non-terminal residue" evidence="5">
    <location>
        <position position="1"/>
    </location>
</feature>
<dbReference type="Gene3D" id="3.40.50.280">
    <property type="entry name" value="Cobalamin-binding domain"/>
    <property type="match status" value="1"/>
</dbReference>
<dbReference type="GO" id="GO:0046872">
    <property type="term" value="F:metal ion binding"/>
    <property type="evidence" value="ECO:0007669"/>
    <property type="project" value="UniProtKB-KW"/>
</dbReference>
<dbReference type="SUPFAM" id="SSF51726">
    <property type="entry name" value="UROD/MetE-like"/>
    <property type="match status" value="1"/>
</dbReference>
<dbReference type="InterPro" id="IPR038071">
    <property type="entry name" value="UROD/MetE-like_sf"/>
</dbReference>
<dbReference type="Gene3D" id="3.20.20.210">
    <property type="match status" value="1"/>
</dbReference>
<accession>A0A9D6V4B2</accession>
<feature type="domain" description="B12-binding" evidence="3">
    <location>
        <begin position="225"/>
        <end position="349"/>
    </location>
</feature>
<dbReference type="CDD" id="cd02070">
    <property type="entry name" value="corrinoid_protein_B12-BD"/>
    <property type="match status" value="1"/>
</dbReference>
<dbReference type="PANTHER" id="PTHR45833:SF1">
    <property type="entry name" value="METHIONINE SYNTHASE"/>
    <property type="match status" value="1"/>
</dbReference>
<dbReference type="InterPro" id="IPR006158">
    <property type="entry name" value="Cobalamin-bd"/>
</dbReference>
<dbReference type="AlphaFoldDB" id="A0A9D6V4B2"/>
<dbReference type="GO" id="GO:0031419">
    <property type="term" value="F:cobalamin binding"/>
    <property type="evidence" value="ECO:0007669"/>
    <property type="project" value="InterPro"/>
</dbReference>
<dbReference type="PROSITE" id="PS51332">
    <property type="entry name" value="B12_BINDING"/>
    <property type="match status" value="1"/>
</dbReference>
<dbReference type="Pfam" id="PF01208">
    <property type="entry name" value="URO-D"/>
    <property type="match status" value="1"/>
</dbReference>
<dbReference type="Pfam" id="PF02310">
    <property type="entry name" value="B12-binding"/>
    <property type="match status" value="1"/>
</dbReference>
<protein>
    <submittedName>
        <fullName evidence="5">Cobalamin B12-binding domain-containing protein</fullName>
    </submittedName>
</protein>
<dbReference type="SUPFAM" id="SSF47644">
    <property type="entry name" value="Methionine synthase domain"/>
    <property type="match status" value="1"/>
</dbReference>
<dbReference type="PANTHER" id="PTHR45833">
    <property type="entry name" value="METHIONINE SYNTHASE"/>
    <property type="match status" value="1"/>
</dbReference>
<evidence type="ECO:0000256" key="2">
    <source>
        <dbReference type="ARBA" id="ARBA00023285"/>
    </source>
</evidence>
<dbReference type="GO" id="GO:0008705">
    <property type="term" value="F:methionine synthase activity"/>
    <property type="evidence" value="ECO:0007669"/>
    <property type="project" value="TreeGrafter"/>
</dbReference>
<dbReference type="SMART" id="SM01018">
    <property type="entry name" value="B12-binding_2"/>
    <property type="match status" value="1"/>
</dbReference>
<dbReference type="EMBL" id="JACRDE010000528">
    <property type="protein sequence ID" value="MBI5251825.1"/>
    <property type="molecule type" value="Genomic_DNA"/>
</dbReference>
<evidence type="ECO:0000313" key="6">
    <source>
        <dbReference type="Proteomes" id="UP000807825"/>
    </source>
</evidence>
<comment type="caution">
    <text evidence="5">The sequence shown here is derived from an EMBL/GenBank/DDBJ whole genome shotgun (WGS) entry which is preliminary data.</text>
</comment>
<dbReference type="GO" id="GO:0050667">
    <property type="term" value="P:homocysteine metabolic process"/>
    <property type="evidence" value="ECO:0007669"/>
    <property type="project" value="TreeGrafter"/>
</dbReference>
<dbReference type="GO" id="GO:0004853">
    <property type="term" value="F:uroporphyrinogen decarboxylase activity"/>
    <property type="evidence" value="ECO:0007669"/>
    <property type="project" value="InterPro"/>
</dbReference>
<feature type="domain" description="B12-binding N-terminal" evidence="4">
    <location>
        <begin position="130"/>
        <end position="224"/>
    </location>
</feature>
<organism evidence="5 6">
    <name type="scientific">Desulfomonile tiedjei</name>
    <dbReference type="NCBI Taxonomy" id="2358"/>
    <lineage>
        <taxon>Bacteria</taxon>
        <taxon>Pseudomonadati</taxon>
        <taxon>Thermodesulfobacteriota</taxon>
        <taxon>Desulfomonilia</taxon>
        <taxon>Desulfomonilales</taxon>
        <taxon>Desulfomonilaceae</taxon>
        <taxon>Desulfomonile</taxon>
    </lineage>
</organism>
<dbReference type="SUPFAM" id="SSF52242">
    <property type="entry name" value="Cobalamin (vitamin B12)-binding domain"/>
    <property type="match status" value="1"/>
</dbReference>
<dbReference type="InterPro" id="IPR036724">
    <property type="entry name" value="Cobalamin-bd_sf"/>
</dbReference>
<dbReference type="InterPro" id="IPR050554">
    <property type="entry name" value="Met_Synthase/Corrinoid"/>
</dbReference>
<dbReference type="InterPro" id="IPR003759">
    <property type="entry name" value="Cbl-bd_cap"/>
</dbReference>
<keyword evidence="2" id="KW-0170">Cobalt</keyword>
<evidence type="ECO:0000259" key="4">
    <source>
        <dbReference type="PROSITE" id="PS51337"/>
    </source>
</evidence>
<keyword evidence="1" id="KW-0479">Metal-binding</keyword>
<dbReference type="Pfam" id="PF02607">
    <property type="entry name" value="B12-binding_2"/>
    <property type="match status" value="1"/>
</dbReference>
<evidence type="ECO:0000313" key="5">
    <source>
        <dbReference type="EMBL" id="MBI5251825.1"/>
    </source>
</evidence>
<proteinExistence type="predicted"/>
<dbReference type="InterPro" id="IPR036594">
    <property type="entry name" value="Meth_synthase_dom"/>
</dbReference>
<dbReference type="InterPro" id="IPR000257">
    <property type="entry name" value="Uroporphyrinogen_deCOase"/>
</dbReference>
<evidence type="ECO:0000256" key="1">
    <source>
        <dbReference type="ARBA" id="ARBA00022723"/>
    </source>
</evidence>
<dbReference type="PROSITE" id="PS51337">
    <property type="entry name" value="B12_BINDING_NTER"/>
    <property type="match status" value="1"/>
</dbReference>
<dbReference type="GO" id="GO:0046653">
    <property type="term" value="P:tetrahydrofolate metabolic process"/>
    <property type="evidence" value="ECO:0007669"/>
    <property type="project" value="TreeGrafter"/>
</dbReference>
<gene>
    <name evidence="5" type="ORF">HY912_20215</name>
</gene>
<sequence length="349" mass="37363">FNGDLYPGADVAKRAIGGQMSLMGSLSPYSTLTHGTPQDVANEVKKLAAEVGYNGGFICMPGCDIDWTVPDENLRALIDTCAAIKYPMDVEALGDLSKVYLPGHPKHQGMRQISTESDPLVKMGIQKAQAAEKTPEQEVFLNLADAILEYDGEKVMEWTNKGLQRGLSPQQIIFDGLALGMKMAGDLYERNERFVTDLLKSAKIMEKAMAILTPLLESVSGESKKETVVVGLVRGNAQDIGKNLVVLMLKASGFNVIDLGKNVRPEQFVEAAKAHNAAAIGMSVMTNSSVVYAQETVDALRSQGQAAQYLLMVGGAAINEQIAEKMGAKYGSDANAAVTLVKDHVAAIA</sequence>
<reference evidence="5" key="1">
    <citation type="submission" date="2020-07" db="EMBL/GenBank/DDBJ databases">
        <title>Huge and variable diversity of episymbiotic CPR bacteria and DPANN archaea in groundwater ecosystems.</title>
        <authorList>
            <person name="He C.Y."/>
            <person name="Keren R."/>
            <person name="Whittaker M."/>
            <person name="Farag I.F."/>
            <person name="Doudna J."/>
            <person name="Cate J.H.D."/>
            <person name="Banfield J.F."/>
        </authorList>
    </citation>
    <scope>NUCLEOTIDE SEQUENCE</scope>
    <source>
        <strain evidence="5">NC_groundwater_1664_Pr3_B-0.1um_52_9</strain>
    </source>
</reference>
<dbReference type="GO" id="GO:0006779">
    <property type="term" value="P:porphyrin-containing compound biosynthetic process"/>
    <property type="evidence" value="ECO:0007669"/>
    <property type="project" value="InterPro"/>
</dbReference>
<evidence type="ECO:0000259" key="3">
    <source>
        <dbReference type="PROSITE" id="PS51332"/>
    </source>
</evidence>